<dbReference type="SUPFAM" id="SSF53383">
    <property type="entry name" value="PLP-dependent transferases"/>
    <property type="match status" value="1"/>
</dbReference>
<dbReference type="PANTHER" id="PTHR43277:SF4">
    <property type="entry name" value="ARGININE DECARBOXYLASE"/>
    <property type="match status" value="1"/>
</dbReference>
<reference evidence="8 9" key="1">
    <citation type="journal article" date="2015" name="Stand. Genomic Sci.">
        <title>Genomic Encyclopedia of Bacterial and Archaeal Type Strains, Phase III: the genomes of soil and plant-associated and newly described type strains.</title>
        <authorList>
            <person name="Whitman W.B."/>
            <person name="Woyke T."/>
            <person name="Klenk H.P."/>
            <person name="Zhou Y."/>
            <person name="Lilburn T.G."/>
            <person name="Beck B.J."/>
            <person name="De Vos P."/>
            <person name="Vandamme P."/>
            <person name="Eisen J.A."/>
            <person name="Garrity G."/>
            <person name="Hugenholtz P."/>
            <person name="Kyrpides N.C."/>
        </authorList>
    </citation>
    <scope>NUCLEOTIDE SEQUENCE [LARGE SCALE GENOMIC DNA]</scope>
    <source>
        <strain evidence="8 9">RF6</strain>
    </source>
</reference>
<keyword evidence="4" id="KW-0663">Pyridoxal phosphate</keyword>
<feature type="domain" description="Orn/Lys/Arg decarboxylases family 1 pyridoxal-P attachment site" evidence="6">
    <location>
        <begin position="52"/>
        <end position="352"/>
    </location>
</feature>
<organism evidence="8 9">
    <name type="scientific">Leucobacter luti</name>
    <dbReference type="NCBI Taxonomy" id="340320"/>
    <lineage>
        <taxon>Bacteria</taxon>
        <taxon>Bacillati</taxon>
        <taxon>Actinomycetota</taxon>
        <taxon>Actinomycetes</taxon>
        <taxon>Micrococcales</taxon>
        <taxon>Microbacteriaceae</taxon>
        <taxon>Leucobacter</taxon>
    </lineage>
</organism>
<protein>
    <submittedName>
        <fullName evidence="8">Lysine decarboxylase</fullName>
    </submittedName>
</protein>
<dbReference type="SUPFAM" id="SSF55904">
    <property type="entry name" value="Ornithine decarboxylase C-terminal domain"/>
    <property type="match status" value="1"/>
</dbReference>
<comment type="caution">
    <text evidence="8">The sequence shown here is derived from an EMBL/GenBank/DDBJ whole genome shotgun (WGS) entry which is preliminary data.</text>
</comment>
<dbReference type="Pfam" id="PF01276">
    <property type="entry name" value="OKR_DC_1"/>
    <property type="match status" value="1"/>
</dbReference>
<dbReference type="Pfam" id="PF03711">
    <property type="entry name" value="OKR_DC_1_C"/>
    <property type="match status" value="1"/>
</dbReference>
<keyword evidence="9" id="KW-1185">Reference proteome</keyword>
<comment type="similarity">
    <text evidence="2">Belongs to the Orn/Lys/Arg decarboxylase class-I family.</text>
</comment>
<name>A0A4Q7U763_9MICO</name>
<dbReference type="EMBL" id="SHKI01000002">
    <property type="protein sequence ID" value="RZT68837.1"/>
    <property type="molecule type" value="Genomic_DNA"/>
</dbReference>
<evidence type="ECO:0000259" key="6">
    <source>
        <dbReference type="Pfam" id="PF01276"/>
    </source>
</evidence>
<evidence type="ECO:0000256" key="5">
    <source>
        <dbReference type="ARBA" id="ARBA00023239"/>
    </source>
</evidence>
<evidence type="ECO:0000313" key="8">
    <source>
        <dbReference type="EMBL" id="RZT68837.1"/>
    </source>
</evidence>
<keyword evidence="5" id="KW-0456">Lyase</keyword>
<dbReference type="InterPro" id="IPR052357">
    <property type="entry name" value="Orn_Lys_Arg_decarboxylase-I"/>
</dbReference>
<comment type="cofactor">
    <cofactor evidence="1">
        <name>pyridoxal 5'-phosphate</name>
        <dbReference type="ChEBI" id="CHEBI:597326"/>
    </cofactor>
</comment>
<dbReference type="GO" id="GO:0016831">
    <property type="term" value="F:carboxy-lyase activity"/>
    <property type="evidence" value="ECO:0007669"/>
    <property type="project" value="UniProtKB-KW"/>
</dbReference>
<evidence type="ECO:0000259" key="7">
    <source>
        <dbReference type="Pfam" id="PF03711"/>
    </source>
</evidence>
<dbReference type="Gene3D" id="3.40.640.10">
    <property type="entry name" value="Type I PLP-dependent aspartate aminotransferase-like (Major domain)"/>
    <property type="match status" value="1"/>
</dbReference>
<dbReference type="InterPro" id="IPR008286">
    <property type="entry name" value="Prn/Lys/Arg_de-COase_C"/>
</dbReference>
<dbReference type="InterPro" id="IPR015421">
    <property type="entry name" value="PyrdxlP-dep_Trfase_major"/>
</dbReference>
<keyword evidence="3" id="KW-0210">Decarboxylase</keyword>
<feature type="domain" description="Orn/Lys/Arg decarboxylase C-terminal" evidence="7">
    <location>
        <begin position="471"/>
        <end position="517"/>
    </location>
</feature>
<sequence>MCAVRPHHRDMLYADAAPTEVAHLVHSGAAPAAATDQTPAERAERLRRHEATPYADALDRYIARTPVQLMVPGHGGTDLGIAERLAAFLGERALRLDIPMLLEGVDLEAHSPLDEALDLAADAWGAKRTWFLTNGASQANRTAALAARGLGEHVLAQRSAHSSFSDGVLLAGITPSYVFPTVDAAHGMAHGVSPAALDEALTAAARAGRPAAAVYIISPSYFGSVSDVRGLADVAHAHGAPLIVDGAWGPHFGFHPELPESPARLGADLVISSTHKLAGSLTQSAMLHLGHGPLAAKLEPFVERAFGMTSSTSTSAILRASLDIARSALVTGEDAIGRSIEVAQHFRELLRADPRFDVVSDHFDRFPDIVETDLLRVPIDVSATGVSGHWLRNRLIEEDALYFEMSTATSLVAVIGAGKTPDVAAVLSALIAAVDSEAAAVERAANADATDFPPLPAPGTQRLTPRGGFFGETELVPAAAAVGRVSADTLAAYPPGIPNVMPGEEITAEAVAFLHAVAASPTGYVRGAVDTGVTQFRVVRQP</sequence>
<proteinExistence type="inferred from homology"/>
<evidence type="ECO:0000256" key="2">
    <source>
        <dbReference type="ARBA" id="ARBA00010671"/>
    </source>
</evidence>
<gene>
    <name evidence="8" type="ORF">EV139_0566</name>
</gene>
<evidence type="ECO:0000313" key="9">
    <source>
        <dbReference type="Proteomes" id="UP000291832"/>
    </source>
</evidence>
<evidence type="ECO:0000256" key="4">
    <source>
        <dbReference type="ARBA" id="ARBA00022898"/>
    </source>
</evidence>
<dbReference type="InterPro" id="IPR000310">
    <property type="entry name" value="Orn/Lys/Arg_deCO2ase_major_dom"/>
</dbReference>
<dbReference type="Proteomes" id="UP000291832">
    <property type="component" value="Unassembled WGS sequence"/>
</dbReference>
<evidence type="ECO:0000256" key="1">
    <source>
        <dbReference type="ARBA" id="ARBA00001933"/>
    </source>
</evidence>
<evidence type="ECO:0000256" key="3">
    <source>
        <dbReference type="ARBA" id="ARBA00022793"/>
    </source>
</evidence>
<dbReference type="PANTHER" id="PTHR43277">
    <property type="entry name" value="ARGININE DECARBOXYLASE"/>
    <property type="match status" value="1"/>
</dbReference>
<dbReference type="AlphaFoldDB" id="A0A4Q7U763"/>
<accession>A0A4Q7U763</accession>
<dbReference type="InterPro" id="IPR015424">
    <property type="entry name" value="PyrdxlP-dep_Trfase"/>
</dbReference>
<dbReference type="Gene3D" id="3.90.100.10">
    <property type="entry name" value="Orn/Lys/Arg decarboxylase, C-terminal domain"/>
    <property type="match status" value="1"/>
</dbReference>
<dbReference type="InterPro" id="IPR036633">
    <property type="entry name" value="Prn/Lys/Arg_de-COase_C_sf"/>
</dbReference>